<dbReference type="Proteomes" id="UP000621454">
    <property type="component" value="Unassembled WGS sequence"/>
</dbReference>
<comment type="caution">
    <text evidence="11">The sequence shown here is derived from an EMBL/GenBank/DDBJ whole genome shotgun (WGS) entry which is preliminary data.</text>
</comment>
<keyword evidence="2 9" id="KW-0690">Ribosome biogenesis</keyword>
<proteinExistence type="inferred from homology"/>
<evidence type="ECO:0000256" key="4">
    <source>
        <dbReference type="ARBA" id="ARBA00022722"/>
    </source>
</evidence>
<name>A0A916TDT2_9ACTN</name>
<evidence type="ECO:0000313" key="12">
    <source>
        <dbReference type="Proteomes" id="UP000621454"/>
    </source>
</evidence>
<evidence type="ECO:0000256" key="2">
    <source>
        <dbReference type="ARBA" id="ARBA00022517"/>
    </source>
</evidence>
<feature type="region of interest" description="Disordered" evidence="10">
    <location>
        <begin position="164"/>
        <end position="183"/>
    </location>
</feature>
<keyword evidence="4 9" id="KW-0540">Nuclease</keyword>
<dbReference type="GO" id="GO:0005737">
    <property type="term" value="C:cytoplasm"/>
    <property type="evidence" value="ECO:0007669"/>
    <property type="project" value="UniProtKB-SubCell"/>
</dbReference>
<organism evidence="11 12">
    <name type="scientific">Gordonia jinhuaensis</name>
    <dbReference type="NCBI Taxonomy" id="1517702"/>
    <lineage>
        <taxon>Bacteria</taxon>
        <taxon>Bacillati</taxon>
        <taxon>Actinomycetota</taxon>
        <taxon>Actinomycetes</taxon>
        <taxon>Mycobacteriales</taxon>
        <taxon>Gordoniaceae</taxon>
        <taxon>Gordonia</taxon>
    </lineage>
</organism>
<evidence type="ECO:0000256" key="8">
    <source>
        <dbReference type="ARBA" id="ARBA00022833"/>
    </source>
</evidence>
<dbReference type="EC" id="3.1.-.-" evidence="9"/>
<protein>
    <recommendedName>
        <fullName evidence="9">Endoribonuclease YbeY</fullName>
        <ecNumber evidence="9">3.1.-.-</ecNumber>
    </recommendedName>
</protein>
<dbReference type="NCBIfam" id="TIGR00043">
    <property type="entry name" value="rRNA maturation RNase YbeY"/>
    <property type="match status" value="1"/>
</dbReference>
<dbReference type="GO" id="GO:0004222">
    <property type="term" value="F:metalloendopeptidase activity"/>
    <property type="evidence" value="ECO:0007669"/>
    <property type="project" value="InterPro"/>
</dbReference>
<keyword evidence="8 9" id="KW-0862">Zinc</keyword>
<dbReference type="RefSeq" id="WP_188587509.1">
    <property type="nucleotide sequence ID" value="NZ_BMGC01000028.1"/>
</dbReference>
<evidence type="ECO:0000313" key="11">
    <source>
        <dbReference type="EMBL" id="GGB41385.1"/>
    </source>
</evidence>
<comment type="similarity">
    <text evidence="1 9">Belongs to the endoribonuclease YbeY family.</text>
</comment>
<evidence type="ECO:0000256" key="10">
    <source>
        <dbReference type="SAM" id="MobiDB-lite"/>
    </source>
</evidence>
<comment type="function">
    <text evidence="9">Single strand-specific metallo-endoribonuclease involved in late-stage 70S ribosome quality control and in maturation of the 3' terminus of the 16S rRNA.</text>
</comment>
<dbReference type="HAMAP" id="MF_00009">
    <property type="entry name" value="Endoribonucl_YbeY"/>
    <property type="match status" value="1"/>
</dbReference>
<comment type="subcellular location">
    <subcellularLocation>
        <location evidence="9">Cytoplasm</location>
    </subcellularLocation>
</comment>
<dbReference type="InterPro" id="IPR020549">
    <property type="entry name" value="YbeY_CS"/>
</dbReference>
<keyword evidence="12" id="KW-1185">Reference proteome</keyword>
<evidence type="ECO:0000256" key="1">
    <source>
        <dbReference type="ARBA" id="ARBA00010875"/>
    </source>
</evidence>
<dbReference type="EMBL" id="BMGC01000028">
    <property type="protein sequence ID" value="GGB41385.1"/>
    <property type="molecule type" value="Genomic_DNA"/>
</dbReference>
<sequence>MTIEVSNESGIEVPEALLVDAAGFAMAKMDVHPAAELSMVLVDSETMAELHMRWMDLPGPTDVMSFPMDELTPGGRPDTPEPGPAMLGDIVLCPEFAAGQAKSAQHSIEHEMTILVIHGVLHLLGFDHAEPEEEKQMFGIQQQIIEDFYDDRLAREREMRLAERDTELLRQTGFGTSDDASER</sequence>
<dbReference type="Gene3D" id="3.40.390.30">
    <property type="entry name" value="Metalloproteases ('zincins'), catalytic domain"/>
    <property type="match status" value="1"/>
</dbReference>
<accession>A0A916TDT2</accession>
<dbReference type="InterPro" id="IPR023091">
    <property type="entry name" value="MetalPrtase_cat_dom_sf_prd"/>
</dbReference>
<keyword evidence="3 9" id="KW-0698">rRNA processing</keyword>
<reference evidence="11" key="2">
    <citation type="submission" date="2020-09" db="EMBL/GenBank/DDBJ databases">
        <authorList>
            <person name="Sun Q."/>
            <person name="Zhou Y."/>
        </authorList>
    </citation>
    <scope>NUCLEOTIDE SEQUENCE</scope>
    <source>
        <strain evidence="11">CGMCC 1.12827</strain>
    </source>
</reference>
<dbReference type="GO" id="GO:0008270">
    <property type="term" value="F:zinc ion binding"/>
    <property type="evidence" value="ECO:0007669"/>
    <property type="project" value="UniProtKB-UniRule"/>
</dbReference>
<reference evidence="11" key="1">
    <citation type="journal article" date="2014" name="Int. J. Syst. Evol. Microbiol.">
        <title>Complete genome sequence of Corynebacterium casei LMG S-19264T (=DSM 44701T), isolated from a smear-ripened cheese.</title>
        <authorList>
            <consortium name="US DOE Joint Genome Institute (JGI-PGF)"/>
            <person name="Walter F."/>
            <person name="Albersmeier A."/>
            <person name="Kalinowski J."/>
            <person name="Ruckert C."/>
        </authorList>
    </citation>
    <scope>NUCLEOTIDE SEQUENCE</scope>
    <source>
        <strain evidence="11">CGMCC 1.12827</strain>
    </source>
</reference>
<keyword evidence="5 9" id="KW-0479">Metal-binding</keyword>
<dbReference type="SUPFAM" id="SSF55486">
    <property type="entry name" value="Metalloproteases ('zincins'), catalytic domain"/>
    <property type="match status" value="1"/>
</dbReference>
<evidence type="ECO:0000256" key="3">
    <source>
        <dbReference type="ARBA" id="ARBA00022552"/>
    </source>
</evidence>
<dbReference type="Pfam" id="PF02130">
    <property type="entry name" value="YbeY"/>
    <property type="match status" value="1"/>
</dbReference>
<dbReference type="InterPro" id="IPR002036">
    <property type="entry name" value="YbeY"/>
</dbReference>
<dbReference type="AlphaFoldDB" id="A0A916TDT2"/>
<feature type="binding site" evidence="9">
    <location>
        <position position="122"/>
    </location>
    <ligand>
        <name>Zn(2+)</name>
        <dbReference type="ChEBI" id="CHEBI:29105"/>
        <note>catalytic</note>
    </ligand>
</feature>
<keyword evidence="9" id="KW-0963">Cytoplasm</keyword>
<evidence type="ECO:0000256" key="9">
    <source>
        <dbReference type="HAMAP-Rule" id="MF_00009"/>
    </source>
</evidence>
<dbReference type="GO" id="GO:0006364">
    <property type="term" value="P:rRNA processing"/>
    <property type="evidence" value="ECO:0007669"/>
    <property type="project" value="UniProtKB-UniRule"/>
</dbReference>
<dbReference type="PROSITE" id="PS01306">
    <property type="entry name" value="UPF0054"/>
    <property type="match status" value="1"/>
</dbReference>
<dbReference type="PANTHER" id="PTHR46986:SF1">
    <property type="entry name" value="ENDORIBONUCLEASE YBEY, CHLOROPLASTIC"/>
    <property type="match status" value="1"/>
</dbReference>
<comment type="cofactor">
    <cofactor evidence="9">
        <name>Zn(2+)</name>
        <dbReference type="ChEBI" id="CHEBI:29105"/>
    </cofactor>
    <text evidence="9">Binds 1 zinc ion.</text>
</comment>
<evidence type="ECO:0000256" key="6">
    <source>
        <dbReference type="ARBA" id="ARBA00022759"/>
    </source>
</evidence>
<keyword evidence="6 9" id="KW-0255">Endonuclease</keyword>
<keyword evidence="7 9" id="KW-0378">Hydrolase</keyword>
<dbReference type="PANTHER" id="PTHR46986">
    <property type="entry name" value="ENDORIBONUCLEASE YBEY, CHLOROPLASTIC"/>
    <property type="match status" value="1"/>
</dbReference>
<evidence type="ECO:0000256" key="7">
    <source>
        <dbReference type="ARBA" id="ARBA00022801"/>
    </source>
</evidence>
<dbReference type="GO" id="GO:0004521">
    <property type="term" value="F:RNA endonuclease activity"/>
    <property type="evidence" value="ECO:0007669"/>
    <property type="project" value="UniProtKB-UniRule"/>
</dbReference>
<feature type="binding site" evidence="9">
    <location>
        <position position="128"/>
    </location>
    <ligand>
        <name>Zn(2+)</name>
        <dbReference type="ChEBI" id="CHEBI:29105"/>
        <note>catalytic</note>
    </ligand>
</feature>
<evidence type="ECO:0000256" key="5">
    <source>
        <dbReference type="ARBA" id="ARBA00022723"/>
    </source>
</evidence>
<feature type="binding site" evidence="9">
    <location>
        <position position="118"/>
    </location>
    <ligand>
        <name>Zn(2+)</name>
        <dbReference type="ChEBI" id="CHEBI:29105"/>
        <note>catalytic</note>
    </ligand>
</feature>
<gene>
    <name evidence="9 11" type="primary">ybeY</name>
    <name evidence="11" type="ORF">GCM10011489_31230</name>
</gene>